<dbReference type="InterPro" id="IPR036365">
    <property type="entry name" value="PGBD-like_sf"/>
</dbReference>
<dbReference type="Gramene" id="KGN52411">
    <property type="protein sequence ID" value="KGN52411"/>
    <property type="gene ID" value="Csa_5G632100"/>
</dbReference>
<evidence type="ECO:0000256" key="7">
    <source>
        <dbReference type="PIRSR" id="PIRSR621190-1"/>
    </source>
</evidence>
<reference evidence="11 12" key="2">
    <citation type="journal article" date="2009" name="PLoS ONE">
        <title>An integrated genetic and cytogenetic map of the cucumber genome.</title>
        <authorList>
            <person name="Ren Y."/>
            <person name="Zhang Z."/>
            <person name="Liu J."/>
            <person name="Staub J.E."/>
            <person name="Han Y."/>
            <person name="Cheng Z."/>
            <person name="Li X."/>
            <person name="Lu J."/>
            <person name="Miao H."/>
            <person name="Kang H."/>
            <person name="Xie B."/>
            <person name="Gu X."/>
            <person name="Wang X."/>
            <person name="Du Y."/>
            <person name="Jin W."/>
            <person name="Huang S."/>
        </authorList>
    </citation>
    <scope>NUCLEOTIDE SEQUENCE [LARGE SCALE GENOMIC DNA]</scope>
    <source>
        <strain evidence="12">cv. 9930</strain>
    </source>
</reference>
<dbReference type="SMART" id="SM00235">
    <property type="entry name" value="ZnMc"/>
    <property type="match status" value="1"/>
</dbReference>
<feature type="signal peptide" evidence="9">
    <location>
        <begin position="1"/>
        <end position="26"/>
    </location>
</feature>
<keyword evidence="2" id="KW-0645">Protease</keyword>
<dbReference type="eggNOG" id="KOG1565">
    <property type="taxonomic scope" value="Eukaryota"/>
</dbReference>
<evidence type="ECO:0000256" key="5">
    <source>
        <dbReference type="ARBA" id="ARBA00022833"/>
    </source>
</evidence>
<evidence type="ECO:0000256" key="4">
    <source>
        <dbReference type="ARBA" id="ARBA00022801"/>
    </source>
</evidence>
<feature type="binding site" evidence="8">
    <location>
        <position position="229"/>
    </location>
    <ligand>
        <name>Zn(2+)</name>
        <dbReference type="ChEBI" id="CHEBI:29105"/>
        <label>1</label>
    </ligand>
</feature>
<comment type="similarity">
    <text evidence="1">Belongs to the peptidase M10A family. Matrix metalloproteinases (MMPs) subfamily.</text>
</comment>
<evidence type="ECO:0000256" key="6">
    <source>
        <dbReference type="ARBA" id="ARBA00023049"/>
    </source>
</evidence>
<dbReference type="InterPro" id="IPR001818">
    <property type="entry name" value="Pept_M10_metallopeptidase"/>
</dbReference>
<keyword evidence="5 8" id="KW-0862">Zinc</keyword>
<dbReference type="SUPFAM" id="SSF47090">
    <property type="entry name" value="PGBD-like"/>
    <property type="match status" value="1"/>
</dbReference>
<feature type="binding site" evidence="8">
    <location>
        <position position="218"/>
    </location>
    <ligand>
        <name>Zn(2+)</name>
        <dbReference type="ChEBI" id="CHEBI:29105"/>
        <label>1</label>
    </ligand>
</feature>
<gene>
    <name evidence="11" type="ORF">Csa_5G632100</name>
</gene>
<feature type="domain" description="Peptidase metallopeptidase" evidence="10">
    <location>
        <begin position="153"/>
        <end position="307"/>
    </location>
</feature>
<keyword evidence="4" id="KW-0378">Hydrolase</keyword>
<sequence length="313" mass="35713">MDFKSLHLQLFLLLLTFLLLFHPISSRDLNHIHGPSQFLFPKYLIGSRKGHNLEGTHTIKTYLQRYGYLSKSYNIIDTNGVYNNAYDEQLESSIKKYQKFFQLNQSGILDTETLRQMSQSRCSVPDFFESDDNETSMTTSNLHMGSRFKFFPGRPKWPDSKNYSLTFSFINNFPGIFKGEVGDAFLAWYERSRFFFTEVPEGEESDIKISFEVGDHGDGHPFRVGVLAHAFTPTDGRLHFNGDEPFSSEVAEGKYHVRSVALHELGHSLGLAHTEILDAIMYPTLPPNFAKSINSDDVNGLWALYDNFHIGGP</sequence>
<reference evidence="11 12" key="4">
    <citation type="journal article" date="2011" name="BMC Genomics">
        <title>RNA-Seq improves annotation of protein-coding genes in the cucumber genome.</title>
        <authorList>
            <person name="Li Z."/>
            <person name="Zhang Z."/>
            <person name="Yan P."/>
            <person name="Huang S."/>
            <person name="Fei Z."/>
            <person name="Lin K."/>
        </authorList>
    </citation>
    <scope>NUCLEOTIDE SEQUENCE [LARGE SCALE GENOMIC DNA]</scope>
    <source>
        <strain evidence="12">cv. 9930</strain>
    </source>
</reference>
<dbReference type="InterPro" id="IPR006026">
    <property type="entry name" value="Peptidase_Metallo"/>
</dbReference>
<dbReference type="GO" id="GO:0031012">
    <property type="term" value="C:extracellular matrix"/>
    <property type="evidence" value="ECO:0007669"/>
    <property type="project" value="InterPro"/>
</dbReference>
<dbReference type="Pfam" id="PF00413">
    <property type="entry name" value="Peptidase_M10"/>
    <property type="match status" value="1"/>
</dbReference>
<evidence type="ECO:0000256" key="8">
    <source>
        <dbReference type="PIRSR" id="PIRSR621190-2"/>
    </source>
</evidence>
<keyword evidence="12" id="KW-1185">Reference proteome</keyword>
<feature type="binding site" evidence="8">
    <location>
        <position position="273"/>
    </location>
    <ligand>
        <name>Zn(2+)</name>
        <dbReference type="ChEBI" id="CHEBI:29105"/>
        <label>2</label>
        <note>catalytic</note>
    </ligand>
</feature>
<feature type="binding site" evidence="8">
    <location>
        <position position="263"/>
    </location>
    <ligand>
        <name>Zn(2+)</name>
        <dbReference type="ChEBI" id="CHEBI:29105"/>
        <label>2</label>
        <note>catalytic</note>
    </ligand>
</feature>
<comment type="cofactor">
    <cofactor evidence="8">
        <name>Zn(2+)</name>
        <dbReference type="ChEBI" id="CHEBI:29105"/>
    </cofactor>
    <text evidence="8">Binds 2 Zn(2+) ions per subunit.</text>
</comment>
<feature type="chain" id="PRO_5001965605" description="Peptidase metallopeptidase domain-containing protein" evidence="9">
    <location>
        <begin position="27"/>
        <end position="313"/>
    </location>
</feature>
<feature type="active site" evidence="7">
    <location>
        <position position="264"/>
    </location>
</feature>
<proteinExistence type="inferred from homology"/>
<dbReference type="AlphaFoldDB" id="A0A0A0KX75"/>
<evidence type="ECO:0000256" key="1">
    <source>
        <dbReference type="ARBA" id="ARBA00009614"/>
    </source>
</evidence>
<dbReference type="GO" id="GO:0008270">
    <property type="term" value="F:zinc ion binding"/>
    <property type="evidence" value="ECO:0007669"/>
    <property type="project" value="InterPro"/>
</dbReference>
<dbReference type="PRINTS" id="PR00138">
    <property type="entry name" value="MATRIXIN"/>
</dbReference>
<comment type="cofactor">
    <cofactor evidence="8">
        <name>Ca(2+)</name>
        <dbReference type="ChEBI" id="CHEBI:29108"/>
    </cofactor>
    <text evidence="8">Can bind about 5 Ca(2+) ions per subunit.</text>
</comment>
<feature type="binding site" description="in inhibited form" evidence="8">
    <location>
        <position position="122"/>
    </location>
    <ligand>
        <name>Zn(2+)</name>
        <dbReference type="ChEBI" id="CHEBI:29105"/>
        <label>2</label>
        <note>catalytic</note>
    </ligand>
</feature>
<feature type="binding site" evidence="8">
    <location>
        <position position="216"/>
    </location>
    <ligand>
        <name>Zn(2+)</name>
        <dbReference type="ChEBI" id="CHEBI:29105"/>
        <label>1</label>
    </ligand>
</feature>
<dbReference type="Proteomes" id="UP000029981">
    <property type="component" value="Chromosome 5"/>
</dbReference>
<dbReference type="Pfam" id="PF01471">
    <property type="entry name" value="PG_binding_1"/>
    <property type="match status" value="1"/>
</dbReference>
<dbReference type="InterPro" id="IPR024079">
    <property type="entry name" value="MetalloPept_cat_dom_sf"/>
</dbReference>
<dbReference type="InterPro" id="IPR002477">
    <property type="entry name" value="Peptidoglycan-bd-like"/>
</dbReference>
<feature type="binding site" evidence="8">
    <location>
        <position position="244"/>
    </location>
    <ligand>
        <name>Ca(2+)</name>
        <dbReference type="ChEBI" id="CHEBI:29108"/>
        <label>1</label>
    </ligand>
</feature>
<dbReference type="GO" id="GO:0006508">
    <property type="term" value="P:proteolysis"/>
    <property type="evidence" value="ECO:0007669"/>
    <property type="project" value="UniProtKB-KW"/>
</dbReference>
<dbReference type="PANTHER" id="PTHR10201:SF213">
    <property type="entry name" value="METALLOENDOPROTEINASE 2-MMP-LIKE"/>
    <property type="match status" value="1"/>
</dbReference>
<dbReference type="PANTHER" id="PTHR10201">
    <property type="entry name" value="MATRIX METALLOPROTEINASE"/>
    <property type="match status" value="1"/>
</dbReference>
<feature type="binding site" evidence="8">
    <location>
        <position position="281"/>
    </location>
    <ligand>
        <name>Zn(2+)</name>
        <dbReference type="ChEBI" id="CHEBI:29105"/>
        <label>2</label>
        <note>catalytic</note>
    </ligand>
</feature>
<dbReference type="SUPFAM" id="SSF55486">
    <property type="entry name" value="Metalloproteases ('zincins'), catalytic domain"/>
    <property type="match status" value="1"/>
</dbReference>
<dbReference type="GO" id="GO:0030574">
    <property type="term" value="P:collagen catabolic process"/>
    <property type="evidence" value="ECO:0000318"/>
    <property type="project" value="GO_Central"/>
</dbReference>
<protein>
    <recommendedName>
        <fullName evidence="10">Peptidase metallopeptidase domain-containing protein</fullName>
    </recommendedName>
</protein>
<feature type="binding site" evidence="8">
    <location>
        <position position="239"/>
    </location>
    <ligand>
        <name>Zn(2+)</name>
        <dbReference type="ChEBI" id="CHEBI:29105"/>
        <label>1</label>
    </ligand>
</feature>
<accession>A0A0A0KX75</accession>
<keyword evidence="9" id="KW-0732">Signal</keyword>
<feature type="binding site" evidence="8">
    <location>
        <position position="267"/>
    </location>
    <ligand>
        <name>Zn(2+)</name>
        <dbReference type="ChEBI" id="CHEBI:29105"/>
        <label>2</label>
        <note>catalytic</note>
    </ligand>
</feature>
<name>A0A0A0KX75_CUCSA</name>
<reference evidence="11 12" key="1">
    <citation type="journal article" date="2009" name="Nat. Genet.">
        <title>The genome of the cucumber, Cucumis sativus L.</title>
        <authorList>
            <person name="Huang S."/>
            <person name="Li R."/>
            <person name="Zhang Z."/>
            <person name="Li L."/>
            <person name="Gu X."/>
            <person name="Fan W."/>
            <person name="Lucas W.J."/>
            <person name="Wang X."/>
            <person name="Xie B."/>
            <person name="Ni P."/>
            <person name="Ren Y."/>
            <person name="Zhu H."/>
            <person name="Li J."/>
            <person name="Lin K."/>
            <person name="Jin W."/>
            <person name="Fei Z."/>
            <person name="Li G."/>
            <person name="Staub J."/>
            <person name="Kilian A."/>
            <person name="van der Vossen E.A."/>
            <person name="Wu Y."/>
            <person name="Guo J."/>
            <person name="He J."/>
            <person name="Jia Z."/>
            <person name="Ren Y."/>
            <person name="Tian G."/>
            <person name="Lu Y."/>
            <person name="Ruan J."/>
            <person name="Qian W."/>
            <person name="Wang M."/>
            <person name="Huang Q."/>
            <person name="Li B."/>
            <person name="Xuan Z."/>
            <person name="Cao J."/>
            <person name="Asan"/>
            <person name="Wu Z."/>
            <person name="Zhang J."/>
            <person name="Cai Q."/>
            <person name="Bai Y."/>
            <person name="Zhao B."/>
            <person name="Han Y."/>
            <person name="Li Y."/>
            <person name="Li X."/>
            <person name="Wang S."/>
            <person name="Shi Q."/>
            <person name="Liu S."/>
            <person name="Cho W.K."/>
            <person name="Kim J.Y."/>
            <person name="Xu Y."/>
            <person name="Heller-Uszynska K."/>
            <person name="Miao H."/>
            <person name="Cheng Z."/>
            <person name="Zhang S."/>
            <person name="Wu J."/>
            <person name="Yang Y."/>
            <person name="Kang H."/>
            <person name="Li M."/>
            <person name="Liang H."/>
            <person name="Ren X."/>
            <person name="Shi Z."/>
            <person name="Wen M."/>
            <person name="Jian M."/>
            <person name="Yang H."/>
            <person name="Zhang G."/>
            <person name="Yang Z."/>
            <person name="Chen R."/>
            <person name="Liu S."/>
            <person name="Li J."/>
            <person name="Ma L."/>
            <person name="Liu H."/>
            <person name="Zhou Y."/>
            <person name="Zhao J."/>
            <person name="Fang X."/>
            <person name="Li G."/>
            <person name="Fang L."/>
            <person name="Li Y."/>
            <person name="Liu D."/>
            <person name="Zheng H."/>
            <person name="Zhang Y."/>
            <person name="Qin N."/>
            <person name="Li Z."/>
            <person name="Yang G."/>
            <person name="Yang S."/>
            <person name="Bolund L."/>
            <person name="Kristiansen K."/>
            <person name="Zheng H."/>
            <person name="Li S."/>
            <person name="Zhang X."/>
            <person name="Yang H."/>
            <person name="Wang J."/>
            <person name="Sun R."/>
            <person name="Zhang B."/>
            <person name="Jiang S."/>
            <person name="Wang J."/>
            <person name="Du Y."/>
            <person name="Li S."/>
        </authorList>
    </citation>
    <scope>NUCLEOTIDE SEQUENCE [LARGE SCALE GENOMIC DNA]</scope>
    <source>
        <strain evidence="12">cv. 9930</strain>
    </source>
</reference>
<dbReference type="EMBL" id="CM002926">
    <property type="protein sequence ID" value="KGN52411.1"/>
    <property type="molecule type" value="Genomic_DNA"/>
</dbReference>
<dbReference type="GO" id="GO:0004222">
    <property type="term" value="F:metalloendopeptidase activity"/>
    <property type="evidence" value="ECO:0000318"/>
    <property type="project" value="GO_Central"/>
</dbReference>
<keyword evidence="6" id="KW-0482">Metalloprotease</keyword>
<dbReference type="OMA" id="DDNETSM"/>
<dbReference type="Gene3D" id="3.40.390.10">
    <property type="entry name" value="Collagenase (Catalytic Domain)"/>
    <property type="match status" value="1"/>
</dbReference>
<dbReference type="InterPro" id="IPR021190">
    <property type="entry name" value="Pept_M10A"/>
</dbReference>
<reference evidence="11 12" key="3">
    <citation type="journal article" date="2010" name="BMC Genomics">
        <title>Transcriptome sequencing and comparative analysis of cucumber flowers with different sex types.</title>
        <authorList>
            <person name="Guo S."/>
            <person name="Zheng Y."/>
            <person name="Joung J.G."/>
            <person name="Liu S."/>
            <person name="Zhang Z."/>
            <person name="Crasta O.R."/>
            <person name="Sobral B.W."/>
            <person name="Xu Y."/>
            <person name="Huang S."/>
            <person name="Fei Z."/>
        </authorList>
    </citation>
    <scope>NUCLEOTIDE SEQUENCE [LARGE SCALE GENOMIC DNA]</scope>
    <source>
        <strain evidence="12">cv. 9930</strain>
    </source>
</reference>
<evidence type="ECO:0000313" key="11">
    <source>
        <dbReference type="EMBL" id="KGN52411.1"/>
    </source>
</evidence>
<keyword evidence="3 8" id="KW-0479">Metal-binding</keyword>
<keyword evidence="8" id="KW-0106">Calcium</keyword>
<organism evidence="11 12">
    <name type="scientific">Cucumis sativus</name>
    <name type="common">Cucumber</name>
    <dbReference type="NCBI Taxonomy" id="3659"/>
    <lineage>
        <taxon>Eukaryota</taxon>
        <taxon>Viridiplantae</taxon>
        <taxon>Streptophyta</taxon>
        <taxon>Embryophyta</taxon>
        <taxon>Tracheophyta</taxon>
        <taxon>Spermatophyta</taxon>
        <taxon>Magnoliopsida</taxon>
        <taxon>eudicotyledons</taxon>
        <taxon>Gunneridae</taxon>
        <taxon>Pentapetalae</taxon>
        <taxon>rosids</taxon>
        <taxon>fabids</taxon>
        <taxon>Cucurbitales</taxon>
        <taxon>Cucurbitaceae</taxon>
        <taxon>Benincaseae</taxon>
        <taxon>Cucumis</taxon>
    </lineage>
</organism>
<evidence type="ECO:0000256" key="2">
    <source>
        <dbReference type="ARBA" id="ARBA00022670"/>
    </source>
</evidence>
<evidence type="ECO:0000256" key="9">
    <source>
        <dbReference type="SAM" id="SignalP"/>
    </source>
</evidence>
<dbReference type="GO" id="GO:0030198">
    <property type="term" value="P:extracellular matrix organization"/>
    <property type="evidence" value="ECO:0000318"/>
    <property type="project" value="GO_Central"/>
</dbReference>
<feature type="binding site" evidence="8">
    <location>
        <position position="244"/>
    </location>
    <ligand>
        <name>Ca(2+)</name>
        <dbReference type="ChEBI" id="CHEBI:29108"/>
        <label>3</label>
    </ligand>
</feature>
<evidence type="ECO:0000313" key="12">
    <source>
        <dbReference type="Proteomes" id="UP000029981"/>
    </source>
</evidence>
<evidence type="ECO:0000256" key="3">
    <source>
        <dbReference type="ARBA" id="ARBA00022723"/>
    </source>
</evidence>
<evidence type="ECO:0000259" key="10">
    <source>
        <dbReference type="SMART" id="SM00235"/>
    </source>
</evidence>
<feature type="binding site" evidence="8">
    <location>
        <position position="206"/>
    </location>
    <ligand>
        <name>Ca(2+)</name>
        <dbReference type="ChEBI" id="CHEBI:29108"/>
        <label>2</label>
    </ligand>
</feature>